<dbReference type="Proteomes" id="UP001153069">
    <property type="component" value="Unassembled WGS sequence"/>
</dbReference>
<gene>
    <name evidence="1" type="ORF">SEMRO_461_G147790.1</name>
</gene>
<evidence type="ECO:0000313" key="2">
    <source>
        <dbReference type="Proteomes" id="UP001153069"/>
    </source>
</evidence>
<name>A0A9N8HDI3_9STRA</name>
<comment type="caution">
    <text evidence="1">The sequence shown here is derived from an EMBL/GenBank/DDBJ whole genome shotgun (WGS) entry which is preliminary data.</text>
</comment>
<dbReference type="EMBL" id="CAICTM010000460">
    <property type="protein sequence ID" value="CAB9510968.1"/>
    <property type="molecule type" value="Genomic_DNA"/>
</dbReference>
<dbReference type="AlphaFoldDB" id="A0A9N8HDI3"/>
<organism evidence="1 2">
    <name type="scientific">Seminavis robusta</name>
    <dbReference type="NCBI Taxonomy" id="568900"/>
    <lineage>
        <taxon>Eukaryota</taxon>
        <taxon>Sar</taxon>
        <taxon>Stramenopiles</taxon>
        <taxon>Ochrophyta</taxon>
        <taxon>Bacillariophyta</taxon>
        <taxon>Bacillariophyceae</taxon>
        <taxon>Bacillariophycidae</taxon>
        <taxon>Naviculales</taxon>
        <taxon>Naviculaceae</taxon>
        <taxon>Seminavis</taxon>
    </lineage>
</organism>
<sequence>MASVDDEISTMNINESVAEETKTRRSALLRGFNKALTAVTVCGTGGNEFYGGETSCICPSAAADLAKAADQEAQKIMNLLAQRMTVSKAIIDDVEVLTMLIERLFA</sequence>
<proteinExistence type="predicted"/>
<protein>
    <submittedName>
        <fullName evidence="1">Uncharacterized protein</fullName>
    </submittedName>
</protein>
<reference evidence="1" key="1">
    <citation type="submission" date="2020-06" db="EMBL/GenBank/DDBJ databases">
        <authorList>
            <consortium name="Plant Systems Biology data submission"/>
        </authorList>
    </citation>
    <scope>NUCLEOTIDE SEQUENCE</scope>
    <source>
        <strain evidence="1">D6</strain>
    </source>
</reference>
<evidence type="ECO:0000313" key="1">
    <source>
        <dbReference type="EMBL" id="CAB9510968.1"/>
    </source>
</evidence>
<accession>A0A9N8HDI3</accession>
<keyword evidence="2" id="KW-1185">Reference proteome</keyword>